<feature type="transmembrane region" description="Helical" evidence="6">
    <location>
        <begin position="364"/>
        <end position="385"/>
    </location>
</feature>
<dbReference type="RefSeq" id="WP_318647445.1">
    <property type="nucleotide sequence ID" value="NZ_CP137852.1"/>
</dbReference>
<feature type="transmembrane region" description="Helical" evidence="6">
    <location>
        <begin position="154"/>
        <end position="174"/>
    </location>
</feature>
<protein>
    <submittedName>
        <fullName evidence="7">Oligosaccharide flippase family protein</fullName>
    </submittedName>
</protein>
<feature type="transmembrane region" description="Helical" evidence="6">
    <location>
        <begin position="48"/>
        <end position="67"/>
    </location>
</feature>
<feature type="transmembrane region" description="Helical" evidence="6">
    <location>
        <begin position="336"/>
        <end position="357"/>
    </location>
</feature>
<evidence type="ECO:0000256" key="4">
    <source>
        <dbReference type="ARBA" id="ARBA00022989"/>
    </source>
</evidence>
<feature type="transmembrane region" description="Helical" evidence="6">
    <location>
        <begin position="20"/>
        <end position="42"/>
    </location>
</feature>
<gene>
    <name evidence="7" type="ORF">R9Z33_15310</name>
</gene>
<keyword evidence="3 6" id="KW-0812">Transmembrane</keyword>
<dbReference type="PANTHER" id="PTHR30250">
    <property type="entry name" value="PST FAMILY PREDICTED COLANIC ACID TRANSPORTER"/>
    <property type="match status" value="1"/>
</dbReference>
<name>A0ABZ0PCW6_9PROT</name>
<evidence type="ECO:0000256" key="2">
    <source>
        <dbReference type="ARBA" id="ARBA00022475"/>
    </source>
</evidence>
<evidence type="ECO:0000313" key="7">
    <source>
        <dbReference type="EMBL" id="WPB83469.1"/>
    </source>
</evidence>
<accession>A0ABZ0PCW6</accession>
<sequence>MKARLMRLLPARALAFDVSVLFGGFGLQLLTQIGWLLLALRLLGPEGYGLFAALTAITVAVGSFVGWGSDQLLIREVARNPEAMRRWVGHGLLSILVTALPLGLLLFLLLPLIEAGRIGALALALVLLADLWLGRWANLAIAISMAAGHSRRQAAVTVIPGALRLGAILLAGLLHAPLTIGVWAAWYAAATAVSALVCLWLVVRDHGWPRLGWIPGLWGEGLAFAAETALQASVKDLDKPIVLQFLGAEAAGLYAAAFRIVDVVSLPIRALGYAVYARMFKLAAEDPAECRRLARRSLGMAVALGAAGGLGLLLFAWLLPLVFGAAYAALPGLVRWLSPMPALFGAFVIGADLLTAVGRQSHRLGVVVVSLALTLGMCWVLTPLLGLEGAILARLGVQALTVALVWALALRGGAR</sequence>
<evidence type="ECO:0000256" key="3">
    <source>
        <dbReference type="ARBA" id="ARBA00022692"/>
    </source>
</evidence>
<keyword evidence="8" id="KW-1185">Reference proteome</keyword>
<keyword evidence="2" id="KW-1003">Cell membrane</keyword>
<feature type="transmembrane region" description="Helical" evidence="6">
    <location>
        <begin position="391"/>
        <end position="410"/>
    </location>
</feature>
<reference evidence="7 8" key="1">
    <citation type="submission" date="2023-11" db="EMBL/GenBank/DDBJ databases">
        <title>Arctic aerobic anoxygenic photoheterotroph Sediminicoccus rosea KRV36 adapts its photosynthesis to long days of polar summer.</title>
        <authorList>
            <person name="Tomasch J."/>
            <person name="Kopejtka K."/>
            <person name="Bily T."/>
            <person name="Gardiner A.T."/>
            <person name="Gardian Z."/>
            <person name="Shivaramu S."/>
            <person name="Koblizek M."/>
            <person name="Engelhardt F."/>
            <person name="Kaftan D."/>
        </authorList>
    </citation>
    <scope>NUCLEOTIDE SEQUENCE [LARGE SCALE GENOMIC DNA]</scope>
    <source>
        <strain evidence="7 8">R-30</strain>
    </source>
</reference>
<proteinExistence type="predicted"/>
<feature type="transmembrane region" description="Helical" evidence="6">
    <location>
        <begin position="301"/>
        <end position="330"/>
    </location>
</feature>
<evidence type="ECO:0000256" key="6">
    <source>
        <dbReference type="SAM" id="Phobius"/>
    </source>
</evidence>
<organism evidence="7 8">
    <name type="scientific">Sediminicoccus rosea</name>
    <dbReference type="NCBI Taxonomy" id="1225128"/>
    <lineage>
        <taxon>Bacteria</taxon>
        <taxon>Pseudomonadati</taxon>
        <taxon>Pseudomonadota</taxon>
        <taxon>Alphaproteobacteria</taxon>
        <taxon>Acetobacterales</taxon>
        <taxon>Roseomonadaceae</taxon>
        <taxon>Sediminicoccus</taxon>
    </lineage>
</organism>
<feature type="transmembrane region" description="Helical" evidence="6">
    <location>
        <begin position="115"/>
        <end position="133"/>
    </location>
</feature>
<comment type="subcellular location">
    <subcellularLocation>
        <location evidence="1">Cell membrane</location>
        <topology evidence="1">Multi-pass membrane protein</topology>
    </subcellularLocation>
</comment>
<evidence type="ECO:0000313" key="8">
    <source>
        <dbReference type="Proteomes" id="UP001305521"/>
    </source>
</evidence>
<dbReference type="InterPro" id="IPR002797">
    <property type="entry name" value="Polysacc_synth"/>
</dbReference>
<dbReference type="Pfam" id="PF01943">
    <property type="entry name" value="Polysacc_synt"/>
    <property type="match status" value="1"/>
</dbReference>
<evidence type="ECO:0000256" key="1">
    <source>
        <dbReference type="ARBA" id="ARBA00004651"/>
    </source>
</evidence>
<dbReference type="PANTHER" id="PTHR30250:SF11">
    <property type="entry name" value="O-ANTIGEN TRANSPORTER-RELATED"/>
    <property type="match status" value="1"/>
</dbReference>
<feature type="transmembrane region" description="Helical" evidence="6">
    <location>
        <begin position="87"/>
        <end position="109"/>
    </location>
</feature>
<dbReference type="InterPro" id="IPR050833">
    <property type="entry name" value="Poly_Biosynth_Transport"/>
</dbReference>
<keyword evidence="5 6" id="KW-0472">Membrane</keyword>
<feature type="transmembrane region" description="Helical" evidence="6">
    <location>
        <begin position="180"/>
        <end position="203"/>
    </location>
</feature>
<dbReference type="Proteomes" id="UP001305521">
    <property type="component" value="Chromosome"/>
</dbReference>
<evidence type="ECO:0000256" key="5">
    <source>
        <dbReference type="ARBA" id="ARBA00023136"/>
    </source>
</evidence>
<dbReference type="EMBL" id="CP137852">
    <property type="protein sequence ID" value="WPB83469.1"/>
    <property type="molecule type" value="Genomic_DNA"/>
</dbReference>
<keyword evidence="4 6" id="KW-1133">Transmembrane helix</keyword>